<name>A0ABR3NFB4_9TELE</name>
<organism evidence="1 2">
    <name type="scientific">Cirrhinus molitorella</name>
    <name type="common">mud carp</name>
    <dbReference type="NCBI Taxonomy" id="172907"/>
    <lineage>
        <taxon>Eukaryota</taxon>
        <taxon>Metazoa</taxon>
        <taxon>Chordata</taxon>
        <taxon>Craniata</taxon>
        <taxon>Vertebrata</taxon>
        <taxon>Euteleostomi</taxon>
        <taxon>Actinopterygii</taxon>
        <taxon>Neopterygii</taxon>
        <taxon>Teleostei</taxon>
        <taxon>Ostariophysi</taxon>
        <taxon>Cypriniformes</taxon>
        <taxon>Cyprinidae</taxon>
        <taxon>Labeoninae</taxon>
        <taxon>Labeonini</taxon>
        <taxon>Cirrhinus</taxon>
    </lineage>
</organism>
<gene>
    <name evidence="1" type="ORF">QQF64_035197</name>
</gene>
<protein>
    <submittedName>
        <fullName evidence="1">Uncharacterized protein</fullName>
    </submittedName>
</protein>
<evidence type="ECO:0000313" key="1">
    <source>
        <dbReference type="EMBL" id="KAL1275574.1"/>
    </source>
</evidence>
<sequence>MRSQRTAVTDTSFICRLVTVGTQPVTAQANSRALPSRNGHQTLTTDVLPAVKSPMIAYQM</sequence>
<dbReference type="Proteomes" id="UP001558613">
    <property type="component" value="Unassembled WGS sequence"/>
</dbReference>
<evidence type="ECO:0000313" key="2">
    <source>
        <dbReference type="Proteomes" id="UP001558613"/>
    </source>
</evidence>
<proteinExistence type="predicted"/>
<accession>A0ABR3NFB4</accession>
<dbReference type="EMBL" id="JAYMGO010000004">
    <property type="protein sequence ID" value="KAL1275574.1"/>
    <property type="molecule type" value="Genomic_DNA"/>
</dbReference>
<feature type="non-terminal residue" evidence="1">
    <location>
        <position position="60"/>
    </location>
</feature>
<comment type="caution">
    <text evidence="1">The sequence shown here is derived from an EMBL/GenBank/DDBJ whole genome shotgun (WGS) entry which is preliminary data.</text>
</comment>
<reference evidence="1 2" key="1">
    <citation type="submission" date="2023-09" db="EMBL/GenBank/DDBJ databases">
        <authorList>
            <person name="Wang M."/>
        </authorList>
    </citation>
    <scope>NUCLEOTIDE SEQUENCE [LARGE SCALE GENOMIC DNA]</scope>
    <source>
        <strain evidence="1">GT-2023</strain>
        <tissue evidence="1">Liver</tissue>
    </source>
</reference>
<keyword evidence="2" id="KW-1185">Reference proteome</keyword>